<dbReference type="AlphaFoldDB" id="A0A2H0DXA0"/>
<gene>
    <name evidence="4" type="ORF">COW82_01715</name>
</gene>
<dbReference type="Proteomes" id="UP000231276">
    <property type="component" value="Unassembled WGS sequence"/>
</dbReference>
<dbReference type="InterPro" id="IPR029028">
    <property type="entry name" value="Alpha/beta_knot_MTases"/>
</dbReference>
<dbReference type="PANTHER" id="PTHR46429">
    <property type="entry name" value="23S RRNA (GUANOSINE-2'-O-)-METHYLTRANSFERASE RLMB"/>
    <property type="match status" value="1"/>
</dbReference>
<evidence type="ECO:0000259" key="3">
    <source>
        <dbReference type="Pfam" id="PF00588"/>
    </source>
</evidence>
<comment type="caution">
    <text evidence="4">The sequence shown here is derived from an EMBL/GenBank/DDBJ whole genome shotgun (WGS) entry which is preliminary data.</text>
</comment>
<keyword evidence="1 4" id="KW-0489">Methyltransferase</keyword>
<dbReference type="InterPro" id="IPR004441">
    <property type="entry name" value="rRNA_MeTrfase_TrmH"/>
</dbReference>
<dbReference type="InterPro" id="IPR001537">
    <property type="entry name" value="SpoU_MeTrfase"/>
</dbReference>
<protein>
    <submittedName>
        <fullName evidence="4">RNA methyltransferase</fullName>
    </submittedName>
</protein>
<dbReference type="GO" id="GO:0032259">
    <property type="term" value="P:methylation"/>
    <property type="evidence" value="ECO:0007669"/>
    <property type="project" value="UniProtKB-KW"/>
</dbReference>
<feature type="domain" description="tRNA/rRNA methyltransferase SpoU type" evidence="3">
    <location>
        <begin position="6"/>
        <end position="152"/>
    </location>
</feature>
<name>A0A2H0DXA0_9BACT</name>
<evidence type="ECO:0000313" key="5">
    <source>
        <dbReference type="Proteomes" id="UP000231276"/>
    </source>
</evidence>
<dbReference type="SUPFAM" id="SSF75217">
    <property type="entry name" value="alpha/beta knot"/>
    <property type="match status" value="1"/>
</dbReference>
<sequence length="154" mass="17128">MKREKVLILFNIRSAHNVGSIFRTADGAGVVKIFLAGFTPAPKDRFNRPRKDIAKVSLGAEKTLSWEKTEDIFTLIKNLKNKGYKIIAVEQDDKSISYKKLKATTKEAFIFGNEVRGLPSKVLRASDFIVEIPLFGAKESLNVAVSAGIILFNK</sequence>
<keyword evidence="2 4" id="KW-0808">Transferase</keyword>
<evidence type="ECO:0000313" key="4">
    <source>
        <dbReference type="EMBL" id="PIP86498.1"/>
    </source>
</evidence>
<dbReference type="GO" id="GO:0008173">
    <property type="term" value="F:RNA methyltransferase activity"/>
    <property type="evidence" value="ECO:0007669"/>
    <property type="project" value="InterPro"/>
</dbReference>
<proteinExistence type="predicted"/>
<dbReference type="GO" id="GO:0006396">
    <property type="term" value="P:RNA processing"/>
    <property type="evidence" value="ECO:0007669"/>
    <property type="project" value="InterPro"/>
</dbReference>
<evidence type="ECO:0000256" key="1">
    <source>
        <dbReference type="ARBA" id="ARBA00022603"/>
    </source>
</evidence>
<dbReference type="GO" id="GO:0003723">
    <property type="term" value="F:RNA binding"/>
    <property type="evidence" value="ECO:0007669"/>
    <property type="project" value="InterPro"/>
</dbReference>
<dbReference type="EMBL" id="PCTS01000023">
    <property type="protein sequence ID" value="PIP86498.1"/>
    <property type="molecule type" value="Genomic_DNA"/>
</dbReference>
<dbReference type="Gene3D" id="3.40.1280.10">
    <property type="match status" value="1"/>
</dbReference>
<accession>A0A2H0DXA0</accession>
<dbReference type="GO" id="GO:0005829">
    <property type="term" value="C:cytosol"/>
    <property type="evidence" value="ECO:0007669"/>
    <property type="project" value="TreeGrafter"/>
</dbReference>
<dbReference type="InterPro" id="IPR029026">
    <property type="entry name" value="tRNA_m1G_MTases_N"/>
</dbReference>
<organism evidence="4 5">
    <name type="scientific">Candidatus Campbellbacteria bacterium CG22_combo_CG10-13_8_21_14_all_43_18</name>
    <dbReference type="NCBI Taxonomy" id="1974530"/>
    <lineage>
        <taxon>Bacteria</taxon>
        <taxon>Candidatus Campbelliibacteriota</taxon>
    </lineage>
</organism>
<reference evidence="4 5" key="1">
    <citation type="submission" date="2017-09" db="EMBL/GenBank/DDBJ databases">
        <title>Depth-based differentiation of microbial function through sediment-hosted aquifers and enrichment of novel symbionts in the deep terrestrial subsurface.</title>
        <authorList>
            <person name="Probst A.J."/>
            <person name="Ladd B."/>
            <person name="Jarett J.K."/>
            <person name="Geller-Mcgrath D.E."/>
            <person name="Sieber C.M."/>
            <person name="Emerson J.B."/>
            <person name="Anantharaman K."/>
            <person name="Thomas B.C."/>
            <person name="Malmstrom R."/>
            <person name="Stieglmeier M."/>
            <person name="Klingl A."/>
            <person name="Woyke T."/>
            <person name="Ryan C.M."/>
            <person name="Banfield J.F."/>
        </authorList>
    </citation>
    <scope>NUCLEOTIDE SEQUENCE [LARGE SCALE GENOMIC DNA]</scope>
    <source>
        <strain evidence="4">CG22_combo_CG10-13_8_21_14_all_43_18</strain>
    </source>
</reference>
<evidence type="ECO:0000256" key="2">
    <source>
        <dbReference type="ARBA" id="ARBA00022679"/>
    </source>
</evidence>
<dbReference type="PANTHER" id="PTHR46429:SF1">
    <property type="entry name" value="23S RRNA (GUANOSINE-2'-O-)-METHYLTRANSFERASE RLMB"/>
    <property type="match status" value="1"/>
</dbReference>
<dbReference type="Pfam" id="PF00588">
    <property type="entry name" value="SpoU_methylase"/>
    <property type="match status" value="1"/>
</dbReference>